<dbReference type="EnsemblMetazoa" id="G5909.1">
    <property type="protein sequence ID" value="G5909.1:cds"/>
    <property type="gene ID" value="G5909"/>
</dbReference>
<dbReference type="PANTHER" id="PTHR17550">
    <property type="entry name" value="E3 UBIQUITIN-PROTEIN LIGASE TTC3"/>
    <property type="match status" value="1"/>
</dbReference>
<feature type="compositionally biased region" description="Basic and acidic residues" evidence="4">
    <location>
        <begin position="1404"/>
        <end position="1416"/>
    </location>
</feature>
<feature type="compositionally biased region" description="Polar residues" evidence="4">
    <location>
        <begin position="1100"/>
        <end position="1131"/>
    </location>
</feature>
<feature type="region of interest" description="Disordered" evidence="4">
    <location>
        <begin position="134"/>
        <end position="166"/>
    </location>
</feature>
<dbReference type="SMART" id="SM00184">
    <property type="entry name" value="RING"/>
    <property type="match status" value="1"/>
</dbReference>
<dbReference type="PROSITE" id="PS50089">
    <property type="entry name" value="ZF_RING_2"/>
    <property type="match status" value="1"/>
</dbReference>
<feature type="region of interest" description="Disordered" evidence="4">
    <location>
        <begin position="309"/>
        <end position="344"/>
    </location>
</feature>
<feature type="region of interest" description="Disordered" evidence="4">
    <location>
        <begin position="1464"/>
        <end position="1540"/>
    </location>
</feature>
<evidence type="ECO:0000256" key="3">
    <source>
        <dbReference type="PROSITE-ProRule" id="PRU00175"/>
    </source>
</evidence>
<dbReference type="InterPro" id="IPR013083">
    <property type="entry name" value="Znf_RING/FYVE/PHD"/>
</dbReference>
<feature type="compositionally biased region" description="Basic and acidic residues" evidence="4">
    <location>
        <begin position="1383"/>
        <end position="1392"/>
    </location>
</feature>
<organism evidence="6 7">
    <name type="scientific">Magallana gigas</name>
    <name type="common">Pacific oyster</name>
    <name type="synonym">Crassostrea gigas</name>
    <dbReference type="NCBI Taxonomy" id="29159"/>
    <lineage>
        <taxon>Eukaryota</taxon>
        <taxon>Metazoa</taxon>
        <taxon>Spiralia</taxon>
        <taxon>Lophotrochozoa</taxon>
        <taxon>Mollusca</taxon>
        <taxon>Bivalvia</taxon>
        <taxon>Autobranchia</taxon>
        <taxon>Pteriomorphia</taxon>
        <taxon>Ostreida</taxon>
        <taxon>Ostreoidea</taxon>
        <taxon>Ostreidae</taxon>
        <taxon>Magallana</taxon>
    </lineage>
</organism>
<keyword evidence="1 3" id="KW-0863">Zinc-finger</keyword>
<feature type="region of interest" description="Disordered" evidence="4">
    <location>
        <begin position="31"/>
        <end position="80"/>
    </location>
</feature>
<feature type="compositionally biased region" description="Polar residues" evidence="4">
    <location>
        <begin position="1393"/>
        <end position="1402"/>
    </location>
</feature>
<feature type="region of interest" description="Disordered" evidence="4">
    <location>
        <begin position="1090"/>
        <end position="1131"/>
    </location>
</feature>
<keyword evidence="1 3" id="KW-0479">Metal-binding</keyword>
<reference evidence="6" key="1">
    <citation type="submission" date="2022-08" db="UniProtKB">
        <authorList>
            <consortium name="EnsemblMetazoa"/>
        </authorList>
    </citation>
    <scope>IDENTIFICATION</scope>
    <source>
        <strain evidence="6">05x7-T-G4-1.051#20</strain>
    </source>
</reference>
<evidence type="ECO:0000256" key="4">
    <source>
        <dbReference type="SAM" id="MobiDB-lite"/>
    </source>
</evidence>
<evidence type="ECO:0000313" key="6">
    <source>
        <dbReference type="EnsemblMetazoa" id="G5909.1:cds"/>
    </source>
</evidence>
<feature type="compositionally biased region" description="Polar residues" evidence="4">
    <location>
        <begin position="800"/>
        <end position="815"/>
    </location>
</feature>
<evidence type="ECO:0000259" key="5">
    <source>
        <dbReference type="PROSITE" id="PS50089"/>
    </source>
</evidence>
<proteinExistence type="predicted"/>
<feature type="domain" description="RING-type" evidence="5">
    <location>
        <begin position="1629"/>
        <end position="1670"/>
    </location>
</feature>
<dbReference type="InterPro" id="IPR001841">
    <property type="entry name" value="Znf_RING"/>
</dbReference>
<dbReference type="GO" id="GO:0008270">
    <property type="term" value="F:zinc ion binding"/>
    <property type="evidence" value="ECO:0007669"/>
    <property type="project" value="UniProtKB-KW"/>
</dbReference>
<dbReference type="PANTHER" id="PTHR17550:SF4">
    <property type="entry name" value="E3 UBIQUITIN-PROTEIN LIGASE TTC3"/>
    <property type="match status" value="1"/>
</dbReference>
<feature type="region of interest" description="Disordered" evidence="4">
    <location>
        <begin position="845"/>
        <end position="876"/>
    </location>
</feature>
<feature type="compositionally biased region" description="Polar residues" evidence="4">
    <location>
        <begin position="144"/>
        <end position="162"/>
    </location>
</feature>
<feature type="compositionally biased region" description="Polar residues" evidence="4">
    <location>
        <begin position="309"/>
        <end position="318"/>
    </location>
</feature>
<feature type="compositionally biased region" description="Polar residues" evidence="4">
    <location>
        <begin position="743"/>
        <end position="753"/>
    </location>
</feature>
<evidence type="ECO:0000256" key="1">
    <source>
        <dbReference type="ARBA" id="ARBA00022771"/>
    </source>
</evidence>
<evidence type="ECO:0000313" key="7">
    <source>
        <dbReference type="Proteomes" id="UP000005408"/>
    </source>
</evidence>
<evidence type="ECO:0000256" key="2">
    <source>
        <dbReference type="ARBA" id="ARBA00022833"/>
    </source>
</evidence>
<feature type="compositionally biased region" description="Basic and acidic residues" evidence="4">
    <location>
        <begin position="775"/>
        <end position="799"/>
    </location>
</feature>
<sequence>MNPNIPMYPMQMGDGYTKYYSQPNHLPYATYNSGPQPYTQLPYSTPSMTPGSRAPSPLSLPPQNVQPSSLGKRYHAPSNNMYPRFPVQDLTGRSLMQPRSGLSPSNVSYTPVSPKTSTGNAVLFMNCSPDVYKRSPTPPGSYRSPGSTPTVFGSSAGTTPHSQLPPLHDEAIFQSYMDSTQGERTSTPPQSVEDKFKAKASQYGIEISSTVEQFLKSQEKDTKHTIVPKVSKSDPTLNHHKKQQGDVLDNFQQKALTNGIIMEDPREKAELSEMSSKEKDQVILKCIDEFCGTGKELLDEEERNSLWNRSNSIQSTSSKHSESQEDSFEEETSIEKSCEEDVNSVEIDHQKTENVQLGKNDTMRGKDQTYLEDLAKELVNDAILGALKDLRVEENERNCTDKATCGNKLYSWPMKMNSNDIQTDKQQTDSNNNGSVPLGVIASKPLLRSVLDPGSPEFMPKEKTSFPLNTGSPEFIPSTGNGAMPCFSFVNSVSDNSWPEGQKDTSFNPAQHIHRLGQSYYSKNASCQTWLEPMVNASCNTPQVKLKDQSMETITCDSREVGINTMETFECDDDDTIIMPLNELRCRLADTQKELLLLRGKVCLDEMERQISTLEKSRIAWTSYFDLDDADLEELIDFQITTLKKKILCHLEKIREFEEKLDSGEILTEVPCFESIVTSNSKVSKLVNKKKMNSLQKFSQELSHHSIEKTATASSIADNKSVVGLVAENRSVSISPTDEMMNPNPTKTVSDSQMAKKKTKDKTKKKGVKSGGKSQVKEGQSKVKDSGEVKAEKRDKHTAEQTQQQATVNNGNLSTPEEVAQFLQHEWEMSQKQGVVDDTVLVSSNMENPTGADNLQCPRRDEKVERKETQTDSVSKSSLKSEVLYSSSHTVNSLDVKSNSVVKQKNDESSADFNCSPYMTNNSTEVLCESNDGNFSPTEQTGVCNVQISSTNLETNEFDMKHLKKIEMQVIDQENVNGVPLGQTKQAMQNLSNEEMPPASAVHDMMGSNLEPQVSNSATQQTLPESGVTVDPILFEAVKAQIAQVYPAFAADPSVLNSIALQQTMVLQACVASGGNLGISGAQSVVGSEKVDTEPKLSPQIPSESSACKQGKDTSSCVQPQPNQQKETTNFSLETSIPTSASGAIPKRVSSYQNSGIMANPLPNRKEFDSQLEQIQDIAPPPGLCGTSIASNSSGSKPFNFGAENKACDSYNMPSLQSSIGASINLDHVNQPDPATLNTQSAYIPPLIPKSFDTNFEHQAPEVSEGFMKSSVDYFGNQTKTEQLLNIGQKSSAFPSNPSLISKREFAQPSIAPKEMSNQKQLENSLDSISDKISSINLSAGIVGGSPNVLRKEHFTQKGDSKMESLNLDEIDDDDEEEEDEKDFAIKSKESQDLFNQWQKPSLTKRENTPPPEETKSNQLGMQKLGSVMHTRRTQLEKGSLRDWMKKDTEVEVGRAVDQLDQISYSSDTPQQLDVQAQPQGQPRLIKETTSEEEESWTQVTKKGKKKEITQPLPPLNPQPSINPPPKLSATSRPSSEKSNNFERLVQRLGEIFAGLCREELISVITSVRKQRGGLSGLTVKDIVADARVFATQLMKNKNKLVTQTFCDFSMPFQKNQERPPPRDDEEICIICHDGLSCEEVKSLECGHVFHAGCIKQWVYGREMTCPTCRRLVLFPEEFPKLGK</sequence>
<accession>A0A8W8NIB4</accession>
<feature type="compositionally biased region" description="Polar residues" evidence="4">
    <location>
        <begin position="1529"/>
        <end position="1539"/>
    </location>
</feature>
<keyword evidence="7" id="KW-1185">Reference proteome</keyword>
<name>A0A8W8NIB4_MAGGI</name>
<feature type="compositionally biased region" description="Basic and acidic residues" evidence="4">
    <location>
        <begin position="858"/>
        <end position="870"/>
    </location>
</feature>
<feature type="region of interest" description="Disordered" evidence="4">
    <location>
        <begin position="733"/>
        <end position="815"/>
    </location>
</feature>
<dbReference type="OrthoDB" id="8062037at2759"/>
<dbReference type="Gene3D" id="3.30.40.10">
    <property type="entry name" value="Zinc/RING finger domain, C3HC4 (zinc finger)"/>
    <property type="match status" value="1"/>
</dbReference>
<protein>
    <recommendedName>
        <fullName evidence="5">RING-type domain-containing protein</fullName>
    </recommendedName>
</protein>
<dbReference type="Pfam" id="PF13639">
    <property type="entry name" value="zf-RING_2"/>
    <property type="match status" value="1"/>
</dbReference>
<keyword evidence="2" id="KW-0862">Zinc</keyword>
<feature type="compositionally biased region" description="Polar residues" evidence="4">
    <location>
        <begin position="31"/>
        <end position="50"/>
    </location>
</feature>
<feature type="compositionally biased region" description="Pro residues" evidence="4">
    <location>
        <begin position="1512"/>
        <end position="1527"/>
    </location>
</feature>
<feature type="compositionally biased region" description="Acidic residues" evidence="4">
    <location>
        <begin position="1367"/>
        <end position="1382"/>
    </location>
</feature>
<dbReference type="Proteomes" id="UP000005408">
    <property type="component" value="Unassembled WGS sequence"/>
</dbReference>
<dbReference type="SUPFAM" id="SSF57850">
    <property type="entry name" value="RING/U-box"/>
    <property type="match status" value="1"/>
</dbReference>
<feature type="region of interest" description="Disordered" evidence="4">
    <location>
        <begin position="1356"/>
        <end position="1427"/>
    </location>
</feature>
<feature type="compositionally biased region" description="Basic residues" evidence="4">
    <location>
        <begin position="755"/>
        <end position="768"/>
    </location>
</feature>
<feature type="compositionally biased region" description="Polar residues" evidence="4">
    <location>
        <begin position="1464"/>
        <end position="1481"/>
    </location>
</feature>